<dbReference type="SUPFAM" id="SSF50998">
    <property type="entry name" value="Quinoprotein alcohol dehydrogenase-like"/>
    <property type="match status" value="2"/>
</dbReference>
<evidence type="ECO:0000259" key="2">
    <source>
        <dbReference type="Pfam" id="PF13360"/>
    </source>
</evidence>
<evidence type="ECO:0000313" key="4">
    <source>
        <dbReference type="Proteomes" id="UP000262583"/>
    </source>
</evidence>
<dbReference type="InterPro" id="IPR011047">
    <property type="entry name" value="Quinoprotein_ADH-like_sf"/>
</dbReference>
<gene>
    <name evidence="3" type="ORF">BRCON_0671</name>
</gene>
<dbReference type="SMART" id="SM00564">
    <property type="entry name" value="PQQ"/>
    <property type="match status" value="7"/>
</dbReference>
<feature type="domain" description="Calcineurin-like phosphoesterase" evidence="1">
    <location>
        <begin position="48"/>
        <end position="224"/>
    </location>
</feature>
<keyword evidence="3" id="KW-0808">Transferase</keyword>
<sequence length="740" mass="82488">MRGYSERFRTAWRGRRFGSRPLPRLLFVVFLLALCSGAEALHAQTTFTFVQITDTHIGVSEADRKLRQTLTDIQKTFPDTAFIINTGDLTEMGTRDELTTYMSIIRETTIPVYNVPGNHDVRWSETGKGGFREIVGPTYQQFDYENLRFILLDTSMLCEHHGHFDQMQLERLETALQSMPTSMSAVLCFHHPPLISGNVDNDFDFAELIRRYNVPLVLVGHGHNFTRYHYNGTTYVLGGSTSYAYVLGDRAYRAFQVSPDGILPYKRVVKTDRLTSESMIPRTRAPSYYGEITLSASHKDGNGRIRGRIATTAPLRVKSATYQFDRGRRLPLEVSPSGKFEILVPGMAPGYHQLNVMFVDDKKTTHLRVANFRTDLLDKDGRPQPPTIRRIFTLPSGIQSSPVVDGRLLFIGCNDGAFRAFDLVSGELLWQQPTGAEIISTPAVSEGRVVVGSNDGYVYCFDKTTGGVLWKHRAQKAVMASPLIAEGKVFVGDGEGILHALDLRSGQLLWQFRAKKMIKMRPAYAGGSLFFGAWDNAFYSVNAKDGQLRWAVPVSSTSQFSAATAHPITTGTRVIFTSHDYKIRCLDQKTGAHLWLYEPEPSELGPSYSAFVVSGNTLFSTSLSGRVVGFDALSGKKVFDVNVRPEYPDALFDSAPSFDGRYLYVGSTGGYLYCVDTHVPRVAWKVALQPGFIFSQPVLWGDHVLVATTEGKIFEILAPQLEPAPTDPLHQIRQIPGTKK</sequence>
<dbReference type="PANTHER" id="PTHR34512:SF30">
    <property type="entry name" value="OUTER MEMBRANE PROTEIN ASSEMBLY FACTOR BAMB"/>
    <property type="match status" value="1"/>
</dbReference>
<keyword evidence="3" id="KW-0723">Serine/threonine-protein kinase</keyword>
<dbReference type="Proteomes" id="UP000262583">
    <property type="component" value="Chromosome"/>
</dbReference>
<dbReference type="SUPFAM" id="SSF56300">
    <property type="entry name" value="Metallo-dependent phosphatases"/>
    <property type="match status" value="1"/>
</dbReference>
<feature type="domain" description="Pyrrolo-quinoline quinone repeat" evidence="2">
    <location>
        <begin position="416"/>
        <end position="515"/>
    </location>
</feature>
<dbReference type="InterPro" id="IPR015943">
    <property type="entry name" value="WD40/YVTN_repeat-like_dom_sf"/>
</dbReference>
<dbReference type="InterPro" id="IPR002372">
    <property type="entry name" value="PQQ_rpt_dom"/>
</dbReference>
<reference evidence="3 4" key="1">
    <citation type="submission" date="2018-05" db="EMBL/GenBank/DDBJ databases">
        <title>A metagenomic window into the 2 km-deep terrestrial subsurface aquifer revealed taxonomically and functionally diverse microbial community comprising novel uncultured bacterial lineages.</title>
        <authorList>
            <person name="Kadnikov V.V."/>
            <person name="Mardanov A.V."/>
            <person name="Beletsky A.V."/>
            <person name="Banks D."/>
            <person name="Pimenov N.V."/>
            <person name="Frank Y.A."/>
            <person name="Karnachuk O.V."/>
            <person name="Ravin N.V."/>
        </authorList>
    </citation>
    <scope>NUCLEOTIDE SEQUENCE [LARGE SCALE GENOMIC DNA]</scope>
    <source>
        <strain evidence="3">BY</strain>
    </source>
</reference>
<protein>
    <submittedName>
        <fullName evidence="3">Serine/threonine protein kinase related protein</fullName>
    </submittedName>
</protein>
<dbReference type="GO" id="GO:0016787">
    <property type="term" value="F:hydrolase activity"/>
    <property type="evidence" value="ECO:0007669"/>
    <property type="project" value="InterPro"/>
</dbReference>
<evidence type="ECO:0000313" key="3">
    <source>
        <dbReference type="EMBL" id="AXA35448.1"/>
    </source>
</evidence>
<proteinExistence type="predicted"/>
<dbReference type="PANTHER" id="PTHR34512">
    <property type="entry name" value="CELL SURFACE PROTEIN"/>
    <property type="match status" value="1"/>
</dbReference>
<dbReference type="Gene3D" id="3.60.21.10">
    <property type="match status" value="1"/>
</dbReference>
<dbReference type="InterPro" id="IPR029052">
    <property type="entry name" value="Metallo-depent_PP-like"/>
</dbReference>
<evidence type="ECO:0000259" key="1">
    <source>
        <dbReference type="Pfam" id="PF00149"/>
    </source>
</evidence>
<dbReference type="KEGG" id="schv:BRCON_0671"/>
<feature type="domain" description="Pyrrolo-quinoline quinone repeat" evidence="2">
    <location>
        <begin position="625"/>
        <end position="713"/>
    </location>
</feature>
<dbReference type="AlphaFoldDB" id="A0A2Z4Y3H8"/>
<accession>A0A2Z4Y3H8</accession>
<dbReference type="EMBL" id="CP030759">
    <property type="protein sequence ID" value="AXA35448.1"/>
    <property type="molecule type" value="Genomic_DNA"/>
</dbReference>
<dbReference type="GO" id="GO:0004674">
    <property type="term" value="F:protein serine/threonine kinase activity"/>
    <property type="evidence" value="ECO:0007669"/>
    <property type="project" value="UniProtKB-KW"/>
</dbReference>
<dbReference type="Pfam" id="PF13360">
    <property type="entry name" value="PQQ_2"/>
    <property type="match status" value="2"/>
</dbReference>
<dbReference type="InterPro" id="IPR018391">
    <property type="entry name" value="PQQ_b-propeller_rpt"/>
</dbReference>
<name>A0A2Z4Y3H8_SUMC1</name>
<organism evidence="3 4">
    <name type="scientific">Sumerlaea chitinivorans</name>
    <dbReference type="NCBI Taxonomy" id="2250252"/>
    <lineage>
        <taxon>Bacteria</taxon>
        <taxon>Candidatus Sumerlaeota</taxon>
        <taxon>Candidatus Sumerlaeia</taxon>
        <taxon>Candidatus Sumerlaeales</taxon>
        <taxon>Candidatus Sumerlaeaceae</taxon>
        <taxon>Candidatus Sumerlaea</taxon>
    </lineage>
</organism>
<dbReference type="Gene3D" id="2.130.10.10">
    <property type="entry name" value="YVTN repeat-like/Quinoprotein amine dehydrogenase"/>
    <property type="match status" value="2"/>
</dbReference>
<dbReference type="InterPro" id="IPR004843">
    <property type="entry name" value="Calcineurin-like_PHP"/>
</dbReference>
<keyword evidence="3" id="KW-0418">Kinase</keyword>
<dbReference type="Pfam" id="PF00149">
    <property type="entry name" value="Metallophos"/>
    <property type="match status" value="1"/>
</dbReference>